<dbReference type="Pfam" id="PF06210">
    <property type="entry name" value="DUF1003"/>
    <property type="match status" value="1"/>
</dbReference>
<keyword evidence="1" id="KW-0812">Transmembrane</keyword>
<feature type="transmembrane region" description="Helical" evidence="1">
    <location>
        <begin position="56"/>
        <end position="75"/>
    </location>
</feature>
<evidence type="ECO:0000256" key="1">
    <source>
        <dbReference type="SAM" id="Phobius"/>
    </source>
</evidence>
<keyword evidence="1" id="KW-0472">Membrane</keyword>
<dbReference type="Proteomes" id="UP000094342">
    <property type="component" value="Unassembled WGS sequence"/>
</dbReference>
<evidence type="ECO:0008006" key="4">
    <source>
        <dbReference type="Google" id="ProtNLM"/>
    </source>
</evidence>
<dbReference type="InterPro" id="IPR010406">
    <property type="entry name" value="DUF1003"/>
</dbReference>
<reference evidence="3" key="1">
    <citation type="submission" date="2016-05" db="EMBL/GenBank/DDBJ databases">
        <authorList>
            <person name="Li Y."/>
        </authorList>
    </citation>
    <scope>NUCLEOTIDE SEQUENCE [LARGE SCALE GENOMIC DNA]</scope>
    <source>
        <strain evidence="3">YIC4027</strain>
    </source>
</reference>
<organism evidence="2 3">
    <name type="scientific">Sinorhizobium alkalisoli</name>
    <dbReference type="NCBI Taxonomy" id="1752398"/>
    <lineage>
        <taxon>Bacteria</taxon>
        <taxon>Pseudomonadati</taxon>
        <taxon>Pseudomonadota</taxon>
        <taxon>Alphaproteobacteria</taxon>
        <taxon>Hyphomicrobiales</taxon>
        <taxon>Rhizobiaceae</taxon>
        <taxon>Sinorhizobium/Ensifer group</taxon>
        <taxon>Sinorhizobium</taxon>
    </lineage>
</organism>
<comment type="caution">
    <text evidence="2">The sequence shown here is derived from an EMBL/GenBank/DDBJ whole genome shotgun (WGS) entry which is preliminary data.</text>
</comment>
<accession>A0A1E3VF44</accession>
<keyword evidence="3" id="KW-1185">Reference proteome</keyword>
<feature type="transmembrane region" description="Helical" evidence="1">
    <location>
        <begin position="87"/>
        <end position="108"/>
    </location>
</feature>
<protein>
    <recommendedName>
        <fullName evidence="4">DUF1003 domain-containing protein</fullName>
    </recommendedName>
</protein>
<proteinExistence type="predicted"/>
<evidence type="ECO:0000313" key="2">
    <source>
        <dbReference type="EMBL" id="ODR92209.1"/>
    </source>
</evidence>
<dbReference type="AlphaFoldDB" id="A0A1E3VF44"/>
<sequence>MQDPHEATYRTAPPAQATPRLDRNIRAVLKQREDDERSTTAQEQISQRITNFAGSLNFVCLHVLAFGAWIIANLGLVPKVPVFDPTFAMLAMIASVEAIFVTTFVLISQNRMARDDARRADLNLQISLLAEQEATRLLALVSTIAERLDVKTAADAALDELATEITPEQVLHRLDEREAEPRE</sequence>
<name>A0A1E3VF44_9HYPH</name>
<dbReference type="STRING" id="1752398.A8M32_06055"/>
<dbReference type="RefSeq" id="WP_069457521.1">
    <property type="nucleotide sequence ID" value="NZ_LYBW01000047.1"/>
</dbReference>
<evidence type="ECO:0000313" key="3">
    <source>
        <dbReference type="Proteomes" id="UP000094342"/>
    </source>
</evidence>
<keyword evidence="1" id="KW-1133">Transmembrane helix</keyword>
<dbReference type="OrthoDB" id="9795736at2"/>
<dbReference type="EMBL" id="LYBW01000047">
    <property type="protein sequence ID" value="ODR92209.1"/>
    <property type="molecule type" value="Genomic_DNA"/>
</dbReference>
<gene>
    <name evidence="2" type="ORF">A8M32_06055</name>
</gene>